<protein>
    <recommendedName>
        <fullName evidence="11">Potassium-transporting ATPase KdpC subunit</fullName>
    </recommendedName>
    <alternativeName>
        <fullName evidence="11">ATP phosphohydrolase [potassium-transporting] C chain</fullName>
    </alternativeName>
    <alternativeName>
        <fullName evidence="11">Potassium-binding and translocating subunit C</fullName>
    </alternativeName>
    <alternativeName>
        <fullName evidence="11">Potassium-translocating ATPase C chain</fullName>
    </alternativeName>
</protein>
<keyword evidence="14" id="KW-1185">Reference proteome</keyword>
<keyword evidence="2 11" id="KW-1003">Cell membrane</keyword>
<dbReference type="Proteomes" id="UP000589620">
    <property type="component" value="Unassembled WGS sequence"/>
</dbReference>
<evidence type="ECO:0000256" key="8">
    <source>
        <dbReference type="ARBA" id="ARBA00022989"/>
    </source>
</evidence>
<dbReference type="InterPro" id="IPR003820">
    <property type="entry name" value="KdpC"/>
</dbReference>
<organism evidence="13 14">
    <name type="scientific">Leifsonia soli</name>
    <dbReference type="NCBI Taxonomy" id="582665"/>
    <lineage>
        <taxon>Bacteria</taxon>
        <taxon>Bacillati</taxon>
        <taxon>Actinomycetota</taxon>
        <taxon>Actinomycetes</taxon>
        <taxon>Micrococcales</taxon>
        <taxon>Microbacteriaceae</taxon>
        <taxon>Leifsonia</taxon>
    </lineage>
</organism>
<evidence type="ECO:0000313" key="13">
    <source>
        <dbReference type="EMBL" id="NYD74577.1"/>
    </source>
</evidence>
<dbReference type="AlphaFoldDB" id="A0A852T0A3"/>
<dbReference type="PIRSF" id="PIRSF001296">
    <property type="entry name" value="K_ATPase_KdpC"/>
    <property type="match status" value="1"/>
</dbReference>
<dbReference type="NCBIfam" id="NF001454">
    <property type="entry name" value="PRK00315.1"/>
    <property type="match status" value="1"/>
</dbReference>
<dbReference type="PANTHER" id="PTHR30042:SF2">
    <property type="entry name" value="POTASSIUM-TRANSPORTING ATPASE KDPC SUBUNIT"/>
    <property type="match status" value="1"/>
</dbReference>
<proteinExistence type="inferred from homology"/>
<accession>A0A852T0A3</accession>
<keyword evidence="3 11" id="KW-0633">Potassium transport</keyword>
<evidence type="ECO:0000256" key="1">
    <source>
        <dbReference type="ARBA" id="ARBA00022448"/>
    </source>
</evidence>
<feature type="transmembrane region" description="Helical" evidence="11">
    <location>
        <begin position="12"/>
        <end position="33"/>
    </location>
</feature>
<evidence type="ECO:0000256" key="5">
    <source>
        <dbReference type="ARBA" id="ARBA00022741"/>
    </source>
</evidence>
<keyword evidence="8 11" id="KW-1133">Transmembrane helix</keyword>
<keyword evidence="4 11" id="KW-0812">Transmembrane</keyword>
<dbReference type="NCBIfam" id="TIGR00681">
    <property type="entry name" value="kdpC"/>
    <property type="match status" value="1"/>
</dbReference>
<dbReference type="HAMAP" id="MF_00276">
    <property type="entry name" value="KdpC"/>
    <property type="match status" value="1"/>
</dbReference>
<name>A0A852T0A3_9MICO</name>
<evidence type="ECO:0000256" key="9">
    <source>
        <dbReference type="ARBA" id="ARBA00023065"/>
    </source>
</evidence>
<keyword evidence="6 11" id="KW-0067">ATP-binding</keyword>
<dbReference type="RefSeq" id="WP_179456481.1">
    <property type="nucleotide sequence ID" value="NZ_BAAAPX010000001.1"/>
</dbReference>
<comment type="function">
    <text evidence="11">Part of the high-affinity ATP-driven potassium transport (or Kdp) system, which catalyzes the hydrolysis of ATP coupled with the electrogenic transport of potassium into the cytoplasm. This subunit acts as a catalytic chaperone that increases the ATP-binding affinity of the ATP-hydrolyzing subunit KdpB by the formation of a transient KdpB/KdpC/ATP ternary complex.</text>
</comment>
<dbReference type="EMBL" id="JACCBJ010000001">
    <property type="protein sequence ID" value="NYD74577.1"/>
    <property type="molecule type" value="Genomic_DNA"/>
</dbReference>
<keyword evidence="5 11" id="KW-0547">Nucleotide-binding</keyword>
<keyword evidence="7 11" id="KW-0630">Potassium</keyword>
<evidence type="ECO:0000313" key="14">
    <source>
        <dbReference type="Proteomes" id="UP000589620"/>
    </source>
</evidence>
<dbReference type="Pfam" id="PF02669">
    <property type="entry name" value="KdpC"/>
    <property type="match status" value="1"/>
</dbReference>
<dbReference type="PANTHER" id="PTHR30042">
    <property type="entry name" value="POTASSIUM-TRANSPORTING ATPASE C CHAIN"/>
    <property type="match status" value="1"/>
</dbReference>
<comment type="similarity">
    <text evidence="11">Belongs to the KdpC family.</text>
</comment>
<evidence type="ECO:0000256" key="4">
    <source>
        <dbReference type="ARBA" id="ARBA00022692"/>
    </source>
</evidence>
<comment type="subunit">
    <text evidence="11">The system is composed of three essential subunits: KdpA, KdpB and KdpC.</text>
</comment>
<evidence type="ECO:0000256" key="12">
    <source>
        <dbReference type="SAM" id="MobiDB-lite"/>
    </source>
</evidence>
<comment type="subcellular location">
    <subcellularLocation>
        <location evidence="11">Cell membrane</location>
        <topology evidence="11">Single-pass membrane protein</topology>
    </subcellularLocation>
</comment>
<evidence type="ECO:0000256" key="11">
    <source>
        <dbReference type="HAMAP-Rule" id="MF_00276"/>
    </source>
</evidence>
<dbReference type="GO" id="GO:0008556">
    <property type="term" value="F:P-type potassium transmembrane transporter activity"/>
    <property type="evidence" value="ECO:0007669"/>
    <property type="project" value="InterPro"/>
</dbReference>
<keyword evidence="1 11" id="KW-0813">Transport</keyword>
<evidence type="ECO:0000256" key="3">
    <source>
        <dbReference type="ARBA" id="ARBA00022538"/>
    </source>
</evidence>
<dbReference type="GO" id="GO:0005524">
    <property type="term" value="F:ATP binding"/>
    <property type="evidence" value="ECO:0007669"/>
    <property type="project" value="UniProtKB-UniRule"/>
</dbReference>
<evidence type="ECO:0000256" key="10">
    <source>
        <dbReference type="ARBA" id="ARBA00023136"/>
    </source>
</evidence>
<keyword evidence="9 11" id="KW-0406">Ion transport</keyword>
<dbReference type="GO" id="GO:0005886">
    <property type="term" value="C:plasma membrane"/>
    <property type="evidence" value="ECO:0007669"/>
    <property type="project" value="UniProtKB-SubCell"/>
</dbReference>
<gene>
    <name evidence="11" type="primary">kdpC</name>
    <name evidence="13" type="ORF">BJ963_002096</name>
</gene>
<comment type="caution">
    <text evidence="13">The sequence shown here is derived from an EMBL/GenBank/DDBJ whole genome shotgun (WGS) entry which is preliminary data.</text>
</comment>
<evidence type="ECO:0000256" key="2">
    <source>
        <dbReference type="ARBA" id="ARBA00022475"/>
    </source>
</evidence>
<evidence type="ECO:0000256" key="6">
    <source>
        <dbReference type="ARBA" id="ARBA00022840"/>
    </source>
</evidence>
<sequence>MNASARGTGRQYWVGLRALLILTVVLGIAYPLVVTGIGQLAFPNQSNGSAVTSQGKVVGSALIGQSFTDKKGKALPQWFQSRPSAAGDGYDGGASSGSNLGPDNPDLLKAVEERKQAIEKTDGVDAGRIPADALTASGSGLDPHISPAYAYLQVDAVATARGISADTVRSLVDAHVQQRDLGYLGEPTVNVLQLNIALAAMDPAGNK</sequence>
<reference evidence="13 14" key="1">
    <citation type="submission" date="2020-07" db="EMBL/GenBank/DDBJ databases">
        <title>Sequencing the genomes of 1000 actinobacteria strains.</title>
        <authorList>
            <person name="Klenk H.-P."/>
        </authorList>
    </citation>
    <scope>NUCLEOTIDE SEQUENCE [LARGE SCALE GENOMIC DNA]</scope>
    <source>
        <strain evidence="13 14">DSM 23871</strain>
    </source>
</reference>
<feature type="region of interest" description="Disordered" evidence="12">
    <location>
        <begin position="86"/>
        <end position="106"/>
    </location>
</feature>
<keyword evidence="10 11" id="KW-0472">Membrane</keyword>
<evidence type="ECO:0000256" key="7">
    <source>
        <dbReference type="ARBA" id="ARBA00022958"/>
    </source>
</evidence>